<name>A0A1D7QJ33_9SPHI</name>
<dbReference type="InterPro" id="IPR023286">
    <property type="entry name" value="ABATE_dom_sf"/>
</dbReference>
<gene>
    <name evidence="2" type="ORF">BFS30_16750</name>
</gene>
<dbReference type="EMBL" id="CP017141">
    <property type="protein sequence ID" value="AOM78678.1"/>
    <property type="molecule type" value="Genomic_DNA"/>
</dbReference>
<evidence type="ECO:0000313" key="3">
    <source>
        <dbReference type="Proteomes" id="UP000094313"/>
    </source>
</evidence>
<dbReference type="PANTHER" id="PTHR35525">
    <property type="entry name" value="BLL6575 PROTEIN"/>
    <property type="match status" value="1"/>
</dbReference>
<accession>A0A1D7QJ33</accession>
<proteinExistence type="predicted"/>
<reference evidence="2 3" key="1">
    <citation type="submission" date="2016-08" db="EMBL/GenBank/DDBJ databases">
        <authorList>
            <person name="Seilhamer J.J."/>
        </authorList>
    </citation>
    <scope>NUCLEOTIDE SEQUENCE [LARGE SCALE GENOMIC DNA]</scope>
    <source>
        <strain evidence="2 3">DX4</strain>
    </source>
</reference>
<dbReference type="RefSeq" id="WP_069380342.1">
    <property type="nucleotide sequence ID" value="NZ_CP017141.1"/>
</dbReference>
<sequence>MAKLRNIGTLTIDSSVLCCNFVNTVSSWKGEKKHDYLESYNDFVAWCAKLEVSDLRTLDMLRQLAAVQPEEAMVALARVKEIREVIRGLISAVAHNDNDEKSKFLPAANLLLIDAVSRQRLLYVEGKFLMGQVEAPGDLSSPVWKVVNSLASLLTGQEAVRIKECPNCGWVFLDETRNGKRKWCNPQSCGSADKMMRYNQRKKNNIVGE</sequence>
<dbReference type="AlphaFoldDB" id="A0A1D7QJ33"/>
<dbReference type="Gene3D" id="1.10.3300.10">
    <property type="entry name" value="Jann2411-like domain"/>
    <property type="match status" value="1"/>
</dbReference>
<dbReference type="SUPFAM" id="SSF160904">
    <property type="entry name" value="Jann2411-like"/>
    <property type="match status" value="1"/>
</dbReference>
<dbReference type="Pfam" id="PF11706">
    <property type="entry name" value="zf-CGNR"/>
    <property type="match status" value="1"/>
</dbReference>
<protein>
    <recommendedName>
        <fullName evidence="1">Zinc finger CGNR domain-containing protein</fullName>
    </recommendedName>
</protein>
<dbReference type="Proteomes" id="UP000094313">
    <property type="component" value="Chromosome"/>
</dbReference>
<evidence type="ECO:0000259" key="1">
    <source>
        <dbReference type="Pfam" id="PF11706"/>
    </source>
</evidence>
<keyword evidence="3" id="KW-1185">Reference proteome</keyword>
<dbReference type="InterPro" id="IPR010852">
    <property type="entry name" value="ABATE"/>
</dbReference>
<dbReference type="Pfam" id="PF07336">
    <property type="entry name" value="ABATE"/>
    <property type="match status" value="1"/>
</dbReference>
<feature type="domain" description="Zinc finger CGNR" evidence="1">
    <location>
        <begin position="161"/>
        <end position="202"/>
    </location>
</feature>
<dbReference type="KEGG" id="psty:BFS30_16750"/>
<dbReference type="PANTHER" id="PTHR35525:SF3">
    <property type="entry name" value="BLL6575 PROTEIN"/>
    <property type="match status" value="1"/>
</dbReference>
<organism evidence="2 3">
    <name type="scientific">Pedobacter steynii</name>
    <dbReference type="NCBI Taxonomy" id="430522"/>
    <lineage>
        <taxon>Bacteria</taxon>
        <taxon>Pseudomonadati</taxon>
        <taxon>Bacteroidota</taxon>
        <taxon>Sphingobacteriia</taxon>
        <taxon>Sphingobacteriales</taxon>
        <taxon>Sphingobacteriaceae</taxon>
        <taxon>Pedobacter</taxon>
    </lineage>
</organism>
<evidence type="ECO:0000313" key="2">
    <source>
        <dbReference type="EMBL" id="AOM78678.1"/>
    </source>
</evidence>
<dbReference type="InterPro" id="IPR021005">
    <property type="entry name" value="Znf_CGNR"/>
</dbReference>
<dbReference type="OrthoDB" id="123307at2"/>